<feature type="region of interest" description="Disordered" evidence="2">
    <location>
        <begin position="80"/>
        <end position="144"/>
    </location>
</feature>
<feature type="compositionally biased region" description="Low complexity" evidence="2">
    <location>
        <begin position="112"/>
        <end position="126"/>
    </location>
</feature>
<evidence type="ECO:0000256" key="2">
    <source>
        <dbReference type="SAM" id="MobiDB-lite"/>
    </source>
</evidence>
<evidence type="ECO:0000313" key="3">
    <source>
        <dbReference type="Proteomes" id="UP000887540"/>
    </source>
</evidence>
<dbReference type="WBParaSite" id="ACRNAN_Path_1253.g4883.t3">
    <property type="protein sequence ID" value="ACRNAN_Path_1253.g4883.t3"/>
    <property type="gene ID" value="ACRNAN_Path_1253.g4883"/>
</dbReference>
<evidence type="ECO:0000256" key="1">
    <source>
        <dbReference type="SAM" id="Coils"/>
    </source>
</evidence>
<evidence type="ECO:0000313" key="4">
    <source>
        <dbReference type="WBParaSite" id="ACRNAN_Path_1253.g4883.t3"/>
    </source>
</evidence>
<dbReference type="AlphaFoldDB" id="A0A914BXU9"/>
<accession>A0A914BXU9</accession>
<protein>
    <submittedName>
        <fullName evidence="4">Uncharacterized protein</fullName>
    </submittedName>
</protein>
<sequence>MLHFSKFSNSNKAEKFSPDTSDSGVMSTSIPNLDTLITPIASRKIQIPVQMNQSCYGALPSKASSDCCPPLSRSMHQLHKTTQNNVIDMKYKPRESSSSKYRKYALVRQTESSSSLENRSTSSNSSVRDRRNSGTPRLEDYNKRSLHYNDLPNIESYQNKSLSYHALPFQASQFSTQDPILMSHETSKTAIVIPRRFIYDVNKRQSRGSSIDRHVIDASENVMENRASQFSTQDPILMSHETSKTAIVIPRRFIYDVNKRQSRGSSIDRHVIDASENVMENRDSTATTGAIESSPTAISVPDLLEQHKNNAQFRRNNRLQTTFEVFSNETTTENGAAHSYDNVDLIQPTRNKDTPSRRIQSQSEFNFGENGDESGGNGARRSISHVFSSQHNLNSPSSSMSNSRSSQSSGNAQPPVQQSNKMMVAPQPQVKRRSHNDENSNNRHHHYPSAMIIASPSSFTSPYSIQPRGSTSGMSRSSSLHGRVGCTEEIFIDGPQQNISNESDLRQVLSVLQERVRELEAHMRHNSGPSTSYVMPYKCMGIFEYFLRLFFEFKVWLIRASVKVYIDFLNEFEANRNIVIAPNPVHLATQEILAKEIAEKEIQLQTLQAKLRDCYIQMEKRHVEYDVEMKHFKEDSKGAKSQLAAVKAKLEQLEVECNLYKQRTNELSEERKSARFQTQEKIDAQEKEIASLRQKLAKNTKLREELEKTKQRLEVLDKERVYLETCLKERDRKIQELDDTVLELQMSVQEMDLKNNKSRDSTPLPFDDESEMSGSVLLEDISIPGCSHETMLKNKRPPARAVPSSTSFDSNLTSVMHSSTESTRSKNLPPQVTELLLNQGKKITRCKTLVQCLSDLYESASKNTDPNLNRLLGYVTDSEISESEMESQIESISPTNVEKWLRKQNDEMNRMQEKLEEFFHKTVDDFKEKMVHQDKECHIQ</sequence>
<feature type="region of interest" description="Disordered" evidence="2">
    <location>
        <begin position="1"/>
        <end position="26"/>
    </location>
</feature>
<feature type="compositionally biased region" description="Polar residues" evidence="2">
    <location>
        <begin position="1"/>
        <end position="11"/>
    </location>
</feature>
<feature type="compositionally biased region" description="Polar residues" evidence="2">
    <location>
        <begin position="803"/>
        <end position="827"/>
    </location>
</feature>
<name>A0A914BXU9_9BILA</name>
<feature type="coiled-coil region" evidence="1">
    <location>
        <begin position="590"/>
        <end position="719"/>
    </location>
</feature>
<proteinExistence type="predicted"/>
<reference evidence="4" key="1">
    <citation type="submission" date="2022-11" db="UniProtKB">
        <authorList>
            <consortium name="WormBaseParasite"/>
        </authorList>
    </citation>
    <scope>IDENTIFICATION</scope>
</reference>
<dbReference type="Proteomes" id="UP000887540">
    <property type="component" value="Unplaced"/>
</dbReference>
<organism evidence="3 4">
    <name type="scientific">Acrobeloides nanus</name>
    <dbReference type="NCBI Taxonomy" id="290746"/>
    <lineage>
        <taxon>Eukaryota</taxon>
        <taxon>Metazoa</taxon>
        <taxon>Ecdysozoa</taxon>
        <taxon>Nematoda</taxon>
        <taxon>Chromadorea</taxon>
        <taxon>Rhabditida</taxon>
        <taxon>Tylenchina</taxon>
        <taxon>Cephalobomorpha</taxon>
        <taxon>Cephaloboidea</taxon>
        <taxon>Cephalobidae</taxon>
        <taxon>Acrobeloides</taxon>
    </lineage>
</organism>
<keyword evidence="1" id="KW-0175">Coiled coil</keyword>
<feature type="compositionally biased region" description="Basic and acidic residues" evidence="2">
    <location>
        <begin position="127"/>
        <end position="143"/>
    </location>
</feature>
<feature type="compositionally biased region" description="Low complexity" evidence="2">
    <location>
        <begin position="388"/>
        <end position="413"/>
    </location>
</feature>
<keyword evidence="3" id="KW-1185">Reference proteome</keyword>
<feature type="region of interest" description="Disordered" evidence="2">
    <location>
        <begin position="792"/>
        <end position="827"/>
    </location>
</feature>
<feature type="region of interest" description="Disordered" evidence="2">
    <location>
        <begin position="330"/>
        <end position="445"/>
    </location>
</feature>